<proteinExistence type="predicted"/>
<name>A0A1V9EET0_9BACT</name>
<dbReference type="EMBL" id="LVXG01000034">
    <property type="protein sequence ID" value="OQP44638.1"/>
    <property type="molecule type" value="Genomic_DNA"/>
</dbReference>
<organism evidence="1 2">
    <name type="scientific">Niastella yeongjuensis</name>
    <dbReference type="NCBI Taxonomy" id="354355"/>
    <lineage>
        <taxon>Bacteria</taxon>
        <taxon>Pseudomonadati</taxon>
        <taxon>Bacteroidota</taxon>
        <taxon>Chitinophagia</taxon>
        <taxon>Chitinophagales</taxon>
        <taxon>Chitinophagaceae</taxon>
        <taxon>Niastella</taxon>
    </lineage>
</organism>
<dbReference type="AlphaFoldDB" id="A0A1V9EET0"/>
<sequence>MGYNWYGTVSAISYYCKMIKTIDPTEVKNILEQEILTSKWNKPFRFLPKELYDWALLSECTISDNKIEKWEDFEFGRIDFDENDFRDLVFNNEYAESTEVLFISGESLSKGKAFSFNLSDYEQFVTYYENIIVMSFFQPDDYIVYLREYKEVKIIRQDGKLVKINKVVSA</sequence>
<dbReference type="Proteomes" id="UP000192610">
    <property type="component" value="Unassembled WGS sequence"/>
</dbReference>
<keyword evidence="2" id="KW-1185">Reference proteome</keyword>
<evidence type="ECO:0000313" key="1">
    <source>
        <dbReference type="EMBL" id="OQP44638.1"/>
    </source>
</evidence>
<accession>A0A1V9EET0</accession>
<evidence type="ECO:0000313" key="2">
    <source>
        <dbReference type="Proteomes" id="UP000192610"/>
    </source>
</evidence>
<reference evidence="2" key="1">
    <citation type="submission" date="2016-04" db="EMBL/GenBank/DDBJ databases">
        <authorList>
            <person name="Chen L."/>
            <person name="Zhuang W."/>
            <person name="Wang G."/>
        </authorList>
    </citation>
    <scope>NUCLEOTIDE SEQUENCE [LARGE SCALE GENOMIC DNA]</scope>
    <source>
        <strain evidence="2">17621</strain>
    </source>
</reference>
<comment type="caution">
    <text evidence="1">The sequence shown here is derived from an EMBL/GenBank/DDBJ whole genome shotgun (WGS) entry which is preliminary data.</text>
</comment>
<dbReference type="STRING" id="354355.SAMN05660816_03594"/>
<protein>
    <submittedName>
        <fullName evidence="1">Uncharacterized protein</fullName>
    </submittedName>
</protein>
<gene>
    <name evidence="1" type="ORF">A4H97_09740</name>
</gene>